<accession>A0AAW0A453</accession>
<evidence type="ECO:0000313" key="1">
    <source>
        <dbReference type="EMBL" id="KAK7000840.1"/>
    </source>
</evidence>
<dbReference type="EMBL" id="JAWWNJ010000086">
    <property type="protein sequence ID" value="KAK7000840.1"/>
    <property type="molecule type" value="Genomic_DNA"/>
</dbReference>
<reference evidence="1 2" key="1">
    <citation type="journal article" date="2024" name="J Genomics">
        <title>Draft genome sequencing and assembly of Favolaschia claudopus CIRM-BRFM 2984 isolated from oak limbs.</title>
        <authorList>
            <person name="Navarro D."/>
            <person name="Drula E."/>
            <person name="Chaduli D."/>
            <person name="Cazenave R."/>
            <person name="Ahrendt S."/>
            <person name="Wang J."/>
            <person name="Lipzen A."/>
            <person name="Daum C."/>
            <person name="Barry K."/>
            <person name="Grigoriev I.V."/>
            <person name="Favel A."/>
            <person name="Rosso M.N."/>
            <person name="Martin F."/>
        </authorList>
    </citation>
    <scope>NUCLEOTIDE SEQUENCE [LARGE SCALE GENOMIC DNA]</scope>
    <source>
        <strain evidence="1 2">CIRM-BRFM 2984</strain>
    </source>
</reference>
<keyword evidence="2" id="KW-1185">Reference proteome</keyword>
<protein>
    <submittedName>
        <fullName evidence="1">Uncharacterized protein</fullName>
    </submittedName>
</protein>
<name>A0AAW0A453_9AGAR</name>
<gene>
    <name evidence="1" type="ORF">R3P38DRAFT_3218032</name>
</gene>
<dbReference type="AlphaFoldDB" id="A0AAW0A453"/>
<sequence>MFEQAGDFTLSEIEAYRKFAFTEAVGDPQHDPFFFVEDAPSWITSHGYQLFALQAENGNMTPWDPEDASTKELKAFRNKVGKGRNDSSRT</sequence>
<dbReference type="Proteomes" id="UP001362999">
    <property type="component" value="Unassembled WGS sequence"/>
</dbReference>
<comment type="caution">
    <text evidence="1">The sequence shown here is derived from an EMBL/GenBank/DDBJ whole genome shotgun (WGS) entry which is preliminary data.</text>
</comment>
<organism evidence="1 2">
    <name type="scientific">Favolaschia claudopus</name>
    <dbReference type="NCBI Taxonomy" id="2862362"/>
    <lineage>
        <taxon>Eukaryota</taxon>
        <taxon>Fungi</taxon>
        <taxon>Dikarya</taxon>
        <taxon>Basidiomycota</taxon>
        <taxon>Agaricomycotina</taxon>
        <taxon>Agaricomycetes</taxon>
        <taxon>Agaricomycetidae</taxon>
        <taxon>Agaricales</taxon>
        <taxon>Marasmiineae</taxon>
        <taxon>Mycenaceae</taxon>
        <taxon>Favolaschia</taxon>
    </lineage>
</organism>
<proteinExistence type="predicted"/>
<evidence type="ECO:0000313" key="2">
    <source>
        <dbReference type="Proteomes" id="UP001362999"/>
    </source>
</evidence>